<dbReference type="Proteomes" id="UP000011083">
    <property type="component" value="Unassembled WGS sequence"/>
</dbReference>
<feature type="region of interest" description="Disordered" evidence="1">
    <location>
        <begin position="164"/>
        <end position="219"/>
    </location>
</feature>
<dbReference type="RefSeq" id="XP_004352516.1">
    <property type="nucleotide sequence ID" value="XM_004352464.1"/>
</dbReference>
<reference evidence="2 3" key="1">
    <citation type="journal article" date="2013" name="Genome Biol.">
        <title>Genome of Acanthamoeba castellanii highlights extensive lateral gene transfer and early evolution of tyrosine kinase signaling.</title>
        <authorList>
            <person name="Clarke M."/>
            <person name="Lohan A.J."/>
            <person name="Liu B."/>
            <person name="Lagkouvardos I."/>
            <person name="Roy S."/>
            <person name="Zafar N."/>
            <person name="Bertelli C."/>
            <person name="Schilde C."/>
            <person name="Kianianmomeni A."/>
            <person name="Burglin T.R."/>
            <person name="Frech C."/>
            <person name="Turcotte B."/>
            <person name="Kopec K.O."/>
            <person name="Synnott J.M."/>
            <person name="Choo C."/>
            <person name="Paponov I."/>
            <person name="Finkler A."/>
            <person name="Soon Heng Tan C."/>
            <person name="Hutchins A.P."/>
            <person name="Weinmeier T."/>
            <person name="Rattei T."/>
            <person name="Chu J.S."/>
            <person name="Gimenez G."/>
            <person name="Irimia M."/>
            <person name="Rigden D.J."/>
            <person name="Fitzpatrick D.A."/>
            <person name="Lorenzo-Morales J."/>
            <person name="Bateman A."/>
            <person name="Chiu C.H."/>
            <person name="Tang P."/>
            <person name="Hegemann P."/>
            <person name="Fromm H."/>
            <person name="Raoult D."/>
            <person name="Greub G."/>
            <person name="Miranda-Saavedra D."/>
            <person name="Chen N."/>
            <person name="Nash P."/>
            <person name="Ginger M.L."/>
            <person name="Horn M."/>
            <person name="Schaap P."/>
            <person name="Caler L."/>
            <person name="Loftus B."/>
        </authorList>
    </citation>
    <scope>NUCLEOTIDE SEQUENCE [LARGE SCALE GENOMIC DNA]</scope>
    <source>
        <strain evidence="2 3">Neff</strain>
    </source>
</reference>
<keyword evidence="3" id="KW-1185">Reference proteome</keyword>
<evidence type="ECO:0000313" key="2">
    <source>
        <dbReference type="EMBL" id="ELR23039.1"/>
    </source>
</evidence>
<dbReference type="GO" id="GO:0046579">
    <property type="term" value="P:positive regulation of Ras protein signal transduction"/>
    <property type="evidence" value="ECO:0007669"/>
    <property type="project" value="TreeGrafter"/>
</dbReference>
<dbReference type="OrthoDB" id="18066at2759"/>
<dbReference type="EMBL" id="KB007867">
    <property type="protein sequence ID" value="ELR23039.1"/>
    <property type="molecule type" value="Genomic_DNA"/>
</dbReference>
<dbReference type="GeneID" id="14924009"/>
<name>L8HBY4_ACACF</name>
<dbReference type="OMA" id="IDWENEM"/>
<accession>L8HBY4</accession>
<gene>
    <name evidence="2" type="ORF">ACA1_360550</name>
</gene>
<dbReference type="PANTHER" id="PTHR37516:SF1">
    <property type="entry name" value="SCA1 COMPLEX SCAFFOLD PROTEIN SCAA"/>
    <property type="match status" value="1"/>
</dbReference>
<feature type="compositionally biased region" description="Acidic residues" evidence="1">
    <location>
        <begin position="166"/>
        <end position="181"/>
    </location>
</feature>
<organism evidence="2 3">
    <name type="scientific">Acanthamoeba castellanii (strain ATCC 30010 / Neff)</name>
    <dbReference type="NCBI Taxonomy" id="1257118"/>
    <lineage>
        <taxon>Eukaryota</taxon>
        <taxon>Amoebozoa</taxon>
        <taxon>Discosea</taxon>
        <taxon>Longamoebia</taxon>
        <taxon>Centramoebida</taxon>
        <taxon>Acanthamoebidae</taxon>
        <taxon>Acanthamoeba</taxon>
    </lineage>
</organism>
<sequence>METPKFTLNLPTKAKRTAVRGLPPLDLVQANLDQPTEPRVYEVLRKAEAGRVTAKKYLGPKLPPINVVSDTKRPTDNKPVYVDGQGRLYDAFYRPFTEQDSKRLMSSRLEQPGAFPSHLDYATFSEYQAAVLAWRQRTEESLANLQLPQLMGRAYPRPRVPKLSADEAEEEDNRSDADDDNDGTHGGAHWARLTAAVTKPSDIPDPPKGATRGHGAAPAACGPAHSVLAKLMTMALTMELAAEDPVRQEDTWDHQLFPRQPIPDLYGSFEGEYEHALKRWALVVTSLLDIIPPHPVQLIEMIKPAASVQKPVKDSVSLAMAIRRRSYAAEVDDEYHEQVKKPIFNAEDATKELLYSTFVYNPRPPPATKTGWERKTDKFVARDKWIQLPVNVQREITRRIKVIVQKRLIAVRRTDLSSEEAASSTDSPALVGRKPVLFYLPVDDIGPINVKRLSVDNEYKQQWARQLRALQTVGRHDRLQSWFWPQVKDAVHDRHVAELARLAERRSSSAMPPAQFIRQMLSTHIYLDKFTKLLSQHTSIDDGEMEYGDEKLTYEQLLLQCVSPDTFSRDVLSLFDDSASELTHAKLAYFVGQVMQSRIAKQVLEGLVSSPDATGLYYFAHAMTLFDEIPVDLWPYRASTMESVFVHTASRKRADVEPLLTALFRHYYLKAAYATAKKQNLLYFSITYELARAVKGLAWRDYAFIHTDMFNGVRSQSSRISAVWLFVWVQLLRHDSEAVRAALAAPQARLIPNLRCMGTDGVGRWRHVQYAVRRIFEVMMNSEFWSGALHAYYSDSVTKHHIIMDLSELTENYGSYAAKSDRPPALLSQMVAELCTRAMQARTGKLMLTGRLFRELWATIKSVPNSQILELLTGLLADLAKTLLERGDIGGGDWDICKAAWKLFYTVVKYQPGTLPRLLTTKLLKQVDGQWVDAGNSGPVLEFVLVMSSMPDMVIANSFHYLAKVFLLEASERRRREQGRPPIRKDGGSGQLERDVKELVSFYQQKATFLHVNITYTHFAMADRTEAQAKFQQMALFYHAITTSPACAPIYQAALKNASYAAGIEKMKALYIPKSKYYSAGSAAK</sequence>
<dbReference type="InterPro" id="IPR037474">
    <property type="entry name" value="ScaA"/>
</dbReference>
<protein>
    <submittedName>
        <fullName evidence="2">Uncharacterized protein</fullName>
    </submittedName>
</protein>
<evidence type="ECO:0000313" key="3">
    <source>
        <dbReference type="Proteomes" id="UP000011083"/>
    </source>
</evidence>
<dbReference type="PANTHER" id="PTHR37516">
    <property type="entry name" value="SCA1 COMPLEX SCAFFOLD PROTEIN SCAA"/>
    <property type="match status" value="1"/>
</dbReference>
<dbReference type="GO" id="GO:0005829">
    <property type="term" value="C:cytosol"/>
    <property type="evidence" value="ECO:0007669"/>
    <property type="project" value="TreeGrafter"/>
</dbReference>
<dbReference type="GO" id="GO:1904515">
    <property type="term" value="P:positive regulation of TORC2 signaling"/>
    <property type="evidence" value="ECO:0007669"/>
    <property type="project" value="TreeGrafter"/>
</dbReference>
<dbReference type="KEGG" id="acan:ACA1_360550"/>
<proteinExistence type="predicted"/>
<dbReference type="GO" id="GO:0005886">
    <property type="term" value="C:plasma membrane"/>
    <property type="evidence" value="ECO:0007669"/>
    <property type="project" value="TreeGrafter"/>
</dbReference>
<evidence type="ECO:0000256" key="1">
    <source>
        <dbReference type="SAM" id="MobiDB-lite"/>
    </source>
</evidence>
<dbReference type="AlphaFoldDB" id="L8HBY4"/>
<dbReference type="VEuPathDB" id="AmoebaDB:ACA1_360550"/>